<keyword evidence="2" id="KW-1185">Reference proteome</keyword>
<accession>A0ABM7CQ20</accession>
<organism evidence="1 2">
    <name type="scientific">Pseudomonas oryziphila</name>
    <dbReference type="NCBI Taxonomy" id="2894079"/>
    <lineage>
        <taxon>Bacteria</taxon>
        <taxon>Pseudomonadati</taxon>
        <taxon>Pseudomonadota</taxon>
        <taxon>Gammaproteobacteria</taxon>
        <taxon>Pseudomonadales</taxon>
        <taxon>Pseudomonadaceae</taxon>
        <taxon>Pseudomonas</taxon>
    </lineage>
</organism>
<dbReference type="Proteomes" id="UP000272622">
    <property type="component" value="Chromosome"/>
</dbReference>
<evidence type="ECO:0000313" key="1">
    <source>
        <dbReference type="EMBL" id="AZL73505.1"/>
    </source>
</evidence>
<dbReference type="RefSeq" id="WP_125463639.1">
    <property type="nucleotide sequence ID" value="NZ_CP034337.1"/>
</dbReference>
<keyword evidence="1" id="KW-0456">Lyase</keyword>
<dbReference type="InterPro" id="IPR011989">
    <property type="entry name" value="ARM-like"/>
</dbReference>
<protein>
    <submittedName>
        <fullName evidence="1">PBS lyase</fullName>
    </submittedName>
</protein>
<dbReference type="Gene3D" id="1.25.10.10">
    <property type="entry name" value="Leucine-rich Repeat Variant"/>
    <property type="match status" value="1"/>
</dbReference>
<reference evidence="1 2" key="1">
    <citation type="submission" date="2018-12" db="EMBL/GenBank/DDBJ databases">
        <authorList>
            <person name="Li S."/>
            <person name="Yang R."/>
            <person name="Chen G."/>
            <person name="Zou L."/>
            <person name="Zhang C."/>
            <person name="Chen Y."/>
            <person name="Liu Z."/>
            <person name="Li Y."/>
            <person name="Yan Y."/>
            <person name="Huang M."/>
            <person name="Chen T."/>
        </authorList>
    </citation>
    <scope>NUCLEOTIDE SEQUENCE [LARGE SCALE GENOMIC DNA]</scope>
    <source>
        <strain evidence="1 2">2014</strain>
    </source>
</reference>
<evidence type="ECO:0000313" key="2">
    <source>
        <dbReference type="Proteomes" id="UP000272622"/>
    </source>
</evidence>
<name>A0ABM7CQ20_9PSED</name>
<dbReference type="InterPro" id="IPR016024">
    <property type="entry name" value="ARM-type_fold"/>
</dbReference>
<sequence length="449" mass="49593">MSALSWLNWIKAKPLSSSSWADQQRNHALELIASTAGSGAWSDLSQHPNGFVREVAVRELSNSPSPEALLALIERLNDWVPQVRHLAEIGMQAYLKREHVSSLLFALGPLMALAVRRRGDHEVTLAKVQALLQMPDVRSEVHASFLAQQSKAACYLFALLLDASDSPEPLLREALSHRELNVRLAAVDACEALATTPAHALLLDALPRSIARVRTRIMRALLPALEDPKPLLQQALLNGSAAVRNLALWAAPRYGVDASGVLAEQLTQQIPNRKADWLGVLGLARDLSVKLPEAWLRAALASGYPSVRISAMCLPGEWRSCDLLDALNDTSDKVFNVLIARLGDLPWAAISVGVGARLDDQWHELSDIRRQKLLQLLAVWQQVAYLLKSLGNEPARQTYWLSEIAHWCDRQYQIIDPFTSKAEQAALKEQLQCLVALGLLNHSIVARVF</sequence>
<proteinExistence type="predicted"/>
<dbReference type="EMBL" id="CP034337">
    <property type="protein sequence ID" value="AZL73505.1"/>
    <property type="molecule type" value="Genomic_DNA"/>
</dbReference>
<dbReference type="GO" id="GO:0016829">
    <property type="term" value="F:lyase activity"/>
    <property type="evidence" value="ECO:0007669"/>
    <property type="project" value="UniProtKB-KW"/>
</dbReference>
<dbReference type="SUPFAM" id="SSF48371">
    <property type="entry name" value="ARM repeat"/>
    <property type="match status" value="1"/>
</dbReference>
<gene>
    <name evidence="1" type="ORF">EI693_10565</name>
</gene>